<dbReference type="NCBIfam" id="NF006592">
    <property type="entry name" value="PRK09125.1"/>
    <property type="match status" value="1"/>
</dbReference>
<dbReference type="RefSeq" id="WP_181740266.1">
    <property type="nucleotide sequence ID" value="NZ_JACEMT010000051.1"/>
</dbReference>
<dbReference type="SUPFAM" id="SSF50249">
    <property type="entry name" value="Nucleic acid-binding proteins"/>
    <property type="match status" value="1"/>
</dbReference>
<comment type="catalytic activity">
    <reaction evidence="6">
        <text>ATP + (deoxyribonucleotide)n-3'-hydroxyl + 5'-phospho-(deoxyribonucleotide)m = (deoxyribonucleotide)n+m + AMP + diphosphate.</text>
        <dbReference type="EC" id="6.5.1.1"/>
    </reaction>
</comment>
<dbReference type="GO" id="GO:0005524">
    <property type="term" value="F:ATP binding"/>
    <property type="evidence" value="ECO:0007669"/>
    <property type="project" value="InterPro"/>
</dbReference>
<dbReference type="Gene3D" id="3.30.1490.70">
    <property type="match status" value="1"/>
</dbReference>
<dbReference type="PANTHER" id="PTHR47810">
    <property type="entry name" value="DNA LIGASE"/>
    <property type="match status" value="1"/>
</dbReference>
<comment type="caution">
    <text evidence="9">The sequence shown here is derived from an EMBL/GenBank/DDBJ whole genome shotgun (WGS) entry which is preliminary data.</text>
</comment>
<dbReference type="InterPro" id="IPR029319">
    <property type="entry name" value="DNA_ligase_OB"/>
</dbReference>
<name>A0A7W2ACB7_9GAMM</name>
<organism evidence="9 10">
    <name type="scientific">Marinobacterium marinum</name>
    <dbReference type="NCBI Taxonomy" id="2756129"/>
    <lineage>
        <taxon>Bacteria</taxon>
        <taxon>Pseudomonadati</taxon>
        <taxon>Pseudomonadota</taxon>
        <taxon>Gammaproteobacteria</taxon>
        <taxon>Oceanospirillales</taxon>
        <taxon>Oceanospirillaceae</taxon>
        <taxon>Marinobacterium</taxon>
    </lineage>
</organism>
<feature type="signal peptide" evidence="7">
    <location>
        <begin position="1"/>
        <end position="19"/>
    </location>
</feature>
<evidence type="ECO:0000256" key="2">
    <source>
        <dbReference type="ARBA" id="ARBA00022598"/>
    </source>
</evidence>
<evidence type="ECO:0000256" key="7">
    <source>
        <dbReference type="SAM" id="SignalP"/>
    </source>
</evidence>
<keyword evidence="2 9" id="KW-0436">Ligase</keyword>
<keyword evidence="4" id="KW-0227">DNA damage</keyword>
<keyword evidence="7" id="KW-0732">Signal</keyword>
<dbReference type="Proteomes" id="UP000538931">
    <property type="component" value="Unassembled WGS sequence"/>
</dbReference>
<dbReference type="CDD" id="cd08041">
    <property type="entry name" value="OBF_kDNA_ligase_like"/>
    <property type="match status" value="1"/>
</dbReference>
<evidence type="ECO:0000256" key="6">
    <source>
        <dbReference type="ARBA" id="ARBA00034003"/>
    </source>
</evidence>
<evidence type="ECO:0000256" key="3">
    <source>
        <dbReference type="ARBA" id="ARBA00022705"/>
    </source>
</evidence>
<dbReference type="PANTHER" id="PTHR47810:SF1">
    <property type="entry name" value="DNA LIGASE B"/>
    <property type="match status" value="1"/>
</dbReference>
<keyword evidence="5" id="KW-0234">DNA repair</keyword>
<dbReference type="GO" id="GO:0006281">
    <property type="term" value="P:DNA repair"/>
    <property type="evidence" value="ECO:0007669"/>
    <property type="project" value="UniProtKB-KW"/>
</dbReference>
<dbReference type="InterPro" id="IPR012340">
    <property type="entry name" value="NA-bd_OB-fold"/>
</dbReference>
<dbReference type="PROSITE" id="PS50160">
    <property type="entry name" value="DNA_LIGASE_A3"/>
    <property type="match status" value="1"/>
</dbReference>
<evidence type="ECO:0000259" key="8">
    <source>
        <dbReference type="PROSITE" id="PS50160"/>
    </source>
</evidence>
<dbReference type="AlphaFoldDB" id="A0A7W2ACB7"/>
<dbReference type="GO" id="GO:0006260">
    <property type="term" value="P:DNA replication"/>
    <property type="evidence" value="ECO:0007669"/>
    <property type="project" value="UniProtKB-KW"/>
</dbReference>
<dbReference type="InterPro" id="IPR012310">
    <property type="entry name" value="DNA_ligase_ATP-dep_cent"/>
</dbReference>
<evidence type="ECO:0000256" key="4">
    <source>
        <dbReference type="ARBA" id="ARBA00022763"/>
    </source>
</evidence>
<dbReference type="EMBL" id="JACEMT010000051">
    <property type="protein sequence ID" value="MBA4502965.1"/>
    <property type="molecule type" value="Genomic_DNA"/>
</dbReference>
<dbReference type="SUPFAM" id="SSF56091">
    <property type="entry name" value="DNA ligase/mRNA capping enzyme, catalytic domain"/>
    <property type="match status" value="1"/>
</dbReference>
<gene>
    <name evidence="9" type="ORF">H1S06_11400</name>
</gene>
<evidence type="ECO:0000256" key="5">
    <source>
        <dbReference type="ARBA" id="ARBA00023204"/>
    </source>
</evidence>
<dbReference type="InterPro" id="IPR050326">
    <property type="entry name" value="NAD_dep_DNA_ligaseB"/>
</dbReference>
<dbReference type="Pfam" id="PF01068">
    <property type="entry name" value="DNA_ligase_A_M"/>
    <property type="match status" value="1"/>
</dbReference>
<dbReference type="GO" id="GO:0003910">
    <property type="term" value="F:DNA ligase (ATP) activity"/>
    <property type="evidence" value="ECO:0007669"/>
    <property type="project" value="UniProtKB-EC"/>
</dbReference>
<keyword evidence="3" id="KW-0235">DNA replication</keyword>
<comment type="cofactor">
    <cofactor evidence="1">
        <name>a divalent metal cation</name>
        <dbReference type="ChEBI" id="CHEBI:60240"/>
    </cofactor>
</comment>
<proteinExistence type="predicted"/>
<dbReference type="Pfam" id="PF14743">
    <property type="entry name" value="DNA_ligase_OB_2"/>
    <property type="match status" value="1"/>
</dbReference>
<accession>A0A7W2ACB7</accession>
<evidence type="ECO:0000256" key="1">
    <source>
        <dbReference type="ARBA" id="ARBA00001968"/>
    </source>
</evidence>
<dbReference type="Gene3D" id="2.40.50.140">
    <property type="entry name" value="Nucleic acid-binding proteins"/>
    <property type="match status" value="1"/>
</dbReference>
<dbReference type="Gene3D" id="3.30.470.30">
    <property type="entry name" value="DNA ligase/mRNA capping enzyme"/>
    <property type="match status" value="1"/>
</dbReference>
<dbReference type="CDD" id="cd07896">
    <property type="entry name" value="Adenylation_kDNA_ligase_like"/>
    <property type="match status" value="1"/>
</dbReference>
<reference evidence="9 10" key="1">
    <citation type="submission" date="2020-07" db="EMBL/GenBank/DDBJ databases">
        <title>Bacterium isolated from marien macroalgae.</title>
        <authorList>
            <person name="Zhu K."/>
            <person name="Lu D."/>
            <person name="Du Z."/>
        </authorList>
    </citation>
    <scope>NUCLEOTIDE SEQUENCE [LARGE SCALE GENOMIC DNA]</scope>
    <source>
        <strain evidence="9 10">3-1745</strain>
    </source>
</reference>
<sequence length="280" mass="31377">MFKQSPLLLLLGLALPATAVSAPALMQGVEVGDDLSLPTDLAQWMISEKYDGVRAYWDGTQLLTRSGYPIQTPDGFTHGWPAQHLEGELWIDYAAFSTLSALVRSHDGSEQAWHPVRFMLFDLPQWPGTFAQRHARLRQLLLDQPQHNLQLIEQRQGTTTKALEQQLEQVIDKGGEGLMLHRAGALHQLQRTTDIRKLKPFQDADAVVVAHLPGKGKYTGQLGSLLVERSDGSRFRIGSGFSDRERAHPPALGSTITYRYNGLTRHGKPRFARFLRVRPD</sequence>
<feature type="domain" description="ATP-dependent DNA ligase family profile" evidence="8">
    <location>
        <begin position="129"/>
        <end position="231"/>
    </location>
</feature>
<protein>
    <submittedName>
        <fullName evidence="9">DNA ligase</fullName>
    </submittedName>
</protein>
<keyword evidence="10" id="KW-1185">Reference proteome</keyword>
<dbReference type="GO" id="GO:0006310">
    <property type="term" value="P:DNA recombination"/>
    <property type="evidence" value="ECO:0007669"/>
    <property type="project" value="InterPro"/>
</dbReference>
<evidence type="ECO:0000313" key="10">
    <source>
        <dbReference type="Proteomes" id="UP000538931"/>
    </source>
</evidence>
<feature type="chain" id="PRO_5031355967" evidence="7">
    <location>
        <begin position="20"/>
        <end position="280"/>
    </location>
</feature>
<evidence type="ECO:0000313" key="9">
    <source>
        <dbReference type="EMBL" id="MBA4502965.1"/>
    </source>
</evidence>